<feature type="non-terminal residue" evidence="1">
    <location>
        <position position="494"/>
    </location>
</feature>
<reference evidence="1" key="1">
    <citation type="submission" date="2021-06" db="EMBL/GenBank/DDBJ databases">
        <authorList>
            <person name="Kallberg Y."/>
            <person name="Tangrot J."/>
            <person name="Rosling A."/>
        </authorList>
    </citation>
    <scope>NUCLEOTIDE SEQUENCE</scope>
    <source>
        <strain evidence="1">CL356</strain>
    </source>
</reference>
<dbReference type="EMBL" id="CAJVPT010000579">
    <property type="protein sequence ID" value="CAG8447029.1"/>
    <property type="molecule type" value="Genomic_DNA"/>
</dbReference>
<evidence type="ECO:0000313" key="2">
    <source>
        <dbReference type="Proteomes" id="UP000789525"/>
    </source>
</evidence>
<comment type="caution">
    <text evidence="1">The sequence shown here is derived from an EMBL/GenBank/DDBJ whole genome shotgun (WGS) entry which is preliminary data.</text>
</comment>
<evidence type="ECO:0000313" key="1">
    <source>
        <dbReference type="EMBL" id="CAG8447029.1"/>
    </source>
</evidence>
<sequence>MSNVYEAIKILDSKEERTALRTLFTNNPEKRAEAERILPTCEDNGEIVAYFKELLKPAQEDEELLTRIKEAWVFLVSFENGFGLRTNESDTYFAIGSRMLFQLLREKMMFPEITNKYEPPDPLDVVKLIAKHHNRNLKNVTVILVVDGMQQLMLNNDDGLKSDSSFYKTLTSVADLAFNGIFVIPVCTSTITGPIDGMLRYSQRKRIYLPVTSLQPPNYRQGDSLVPVFKNDEITSILVEDCGGHGRALEVLNDCLVGLNIEECNVNTLMNDLRSKLTEKYRNSILASAGDARPIARAILTRRILNRYKPVPKTNKTPDEFAGGGLIRFEQIENSPKGYLTAPYIWLWIFVEISQHQGDSILRDWEFADYEEQRALLNPSAVIEEDELITISDVHAGARLNGDIQFKNHNLRPEIAKHHTNTKSKSLTTSEWNVDCCNSTVDPGTESLNEIHQYKLREKAVSKKEYQKEREKSASENDFFIFFTTTNCNIEIQK</sequence>
<gene>
    <name evidence="1" type="ORF">ACOLOM_LOCUS571</name>
</gene>
<dbReference type="Proteomes" id="UP000789525">
    <property type="component" value="Unassembled WGS sequence"/>
</dbReference>
<proteinExistence type="predicted"/>
<accession>A0ACA9K1R4</accession>
<name>A0ACA9K1R4_9GLOM</name>
<keyword evidence="2" id="KW-1185">Reference proteome</keyword>
<protein>
    <submittedName>
        <fullName evidence="1">967_t:CDS:1</fullName>
    </submittedName>
</protein>
<organism evidence="1 2">
    <name type="scientific">Acaulospora colombiana</name>
    <dbReference type="NCBI Taxonomy" id="27376"/>
    <lineage>
        <taxon>Eukaryota</taxon>
        <taxon>Fungi</taxon>
        <taxon>Fungi incertae sedis</taxon>
        <taxon>Mucoromycota</taxon>
        <taxon>Glomeromycotina</taxon>
        <taxon>Glomeromycetes</taxon>
        <taxon>Diversisporales</taxon>
        <taxon>Acaulosporaceae</taxon>
        <taxon>Acaulospora</taxon>
    </lineage>
</organism>